<dbReference type="InterPro" id="IPR023997">
    <property type="entry name" value="TonB-dep_OMP_SusC/RagA_CS"/>
</dbReference>
<feature type="domain" description="TonB-dependent receptor plug" evidence="8">
    <location>
        <begin position="36"/>
        <end position="144"/>
    </location>
</feature>
<dbReference type="InterPro" id="IPR039426">
    <property type="entry name" value="TonB-dep_rcpt-like"/>
</dbReference>
<keyword evidence="3" id="KW-0812">Transmembrane</keyword>
<keyword evidence="5" id="KW-0472">Membrane</keyword>
<dbReference type="AlphaFoldDB" id="J9G182"/>
<evidence type="ECO:0000256" key="3">
    <source>
        <dbReference type="ARBA" id="ARBA00022692"/>
    </source>
</evidence>
<comment type="caution">
    <text evidence="9">The sequence shown here is derived from an EMBL/GenBank/DDBJ whole genome shotgun (WGS) entry which is preliminary data.</text>
</comment>
<evidence type="ECO:0000313" key="9">
    <source>
        <dbReference type="EMBL" id="EJW95547.1"/>
    </source>
</evidence>
<proteinExistence type="predicted"/>
<evidence type="ECO:0000256" key="6">
    <source>
        <dbReference type="ARBA" id="ARBA00023237"/>
    </source>
</evidence>
<name>J9G182_9ZZZZ</name>
<dbReference type="GO" id="GO:0009279">
    <property type="term" value="C:cell outer membrane"/>
    <property type="evidence" value="ECO:0007669"/>
    <property type="project" value="UniProtKB-SubCell"/>
</dbReference>
<dbReference type="Pfam" id="PF00593">
    <property type="entry name" value="TonB_dep_Rec_b-barrel"/>
    <property type="match status" value="1"/>
</dbReference>
<dbReference type="InterPro" id="IPR036942">
    <property type="entry name" value="Beta-barrel_TonB_sf"/>
</dbReference>
<evidence type="ECO:0000256" key="1">
    <source>
        <dbReference type="ARBA" id="ARBA00004571"/>
    </source>
</evidence>
<dbReference type="InterPro" id="IPR012910">
    <property type="entry name" value="Plug_dom"/>
</dbReference>
<keyword evidence="6" id="KW-0998">Cell outer membrane</keyword>
<dbReference type="Pfam" id="PF07715">
    <property type="entry name" value="Plug"/>
    <property type="match status" value="1"/>
</dbReference>
<dbReference type="NCBIfam" id="TIGR04056">
    <property type="entry name" value="OMP_RagA_SusC"/>
    <property type="match status" value="1"/>
</dbReference>
<evidence type="ECO:0000259" key="7">
    <source>
        <dbReference type="Pfam" id="PF00593"/>
    </source>
</evidence>
<dbReference type="EMBL" id="AMCI01005740">
    <property type="protein sequence ID" value="EJW95547.1"/>
    <property type="molecule type" value="Genomic_DNA"/>
</dbReference>
<keyword evidence="4" id="KW-0798">TonB box</keyword>
<gene>
    <name evidence="9" type="ORF">EVA_16348</name>
</gene>
<dbReference type="Gene3D" id="2.40.170.20">
    <property type="entry name" value="TonB-dependent receptor, beta-barrel domain"/>
    <property type="match status" value="1"/>
</dbReference>
<keyword evidence="2" id="KW-0813">Transport</keyword>
<accession>J9G182</accession>
<dbReference type="NCBIfam" id="TIGR04057">
    <property type="entry name" value="SusC_RagA_signa"/>
    <property type="match status" value="1"/>
</dbReference>
<comment type="subcellular location">
    <subcellularLocation>
        <location evidence="1">Cell outer membrane</location>
        <topology evidence="1">Multi-pass membrane protein</topology>
    </subcellularLocation>
</comment>
<evidence type="ECO:0000256" key="4">
    <source>
        <dbReference type="ARBA" id="ARBA00023077"/>
    </source>
</evidence>
<evidence type="ECO:0000259" key="8">
    <source>
        <dbReference type="Pfam" id="PF07715"/>
    </source>
</evidence>
<feature type="domain" description="TonB-dependent receptor-like beta-barrel" evidence="7">
    <location>
        <begin position="391"/>
        <end position="953"/>
    </location>
</feature>
<evidence type="ECO:0000256" key="2">
    <source>
        <dbReference type="ARBA" id="ARBA00022448"/>
    </source>
</evidence>
<protein>
    <submittedName>
        <fullName evidence="9">TonB-dependent receptor plug domain protein</fullName>
    </submittedName>
</protein>
<reference evidence="9" key="1">
    <citation type="journal article" date="2012" name="PLoS ONE">
        <title>Gene sets for utilization of primary and secondary nutrition supplies in the distal gut of endangered iberian lynx.</title>
        <authorList>
            <person name="Alcaide M."/>
            <person name="Messina E."/>
            <person name="Richter M."/>
            <person name="Bargiela R."/>
            <person name="Peplies J."/>
            <person name="Huws S.A."/>
            <person name="Newbold C.J."/>
            <person name="Golyshin P.N."/>
            <person name="Simon M.A."/>
            <person name="Lopez G."/>
            <person name="Yakimov M.M."/>
            <person name="Ferrer M."/>
        </authorList>
    </citation>
    <scope>NUCLEOTIDE SEQUENCE</scope>
</reference>
<dbReference type="PROSITE" id="PS52016">
    <property type="entry name" value="TONB_DEPENDENT_REC_3"/>
    <property type="match status" value="1"/>
</dbReference>
<dbReference type="SUPFAM" id="SSF56935">
    <property type="entry name" value="Porins"/>
    <property type="match status" value="1"/>
</dbReference>
<evidence type="ECO:0000256" key="5">
    <source>
        <dbReference type="ARBA" id="ARBA00023136"/>
    </source>
</evidence>
<dbReference type="InterPro" id="IPR023996">
    <property type="entry name" value="TonB-dep_OMP_SusC/RagA"/>
</dbReference>
<dbReference type="Gene3D" id="2.170.130.10">
    <property type="entry name" value="TonB-dependent receptor, plug domain"/>
    <property type="match status" value="1"/>
</dbReference>
<sequence length="992" mass="110333">MQTQEVAIKPNVTVMMKSDTEVLDEVMVVAFGTQKKSSFTGSASVIGSEELSKKIASNVTTALVGSTPGLQLRGTSGAPGAGNAEIKIRGIASMYAGTAPLIVVDGAPYSASLSNIPTEDIESITVLKDAASAALYGARGAAGVIIVTTKKGKGQKAQINVDMRWGANSRAVQDYETITDPKQYYETVYQQYYNYQFYELGRSASLANKNANKSMIQDLGYNIYTLPEGEQLIGMDGLLNPKATLGRSYEANGETYYMTNDNWRDAAYSNSFRQEYNVSVNGTMDKGSFYASLGYLDDNGIIQNSGYQRFTARLKADYQLSSWMKVGANVGFVNSETKSTPNMSTDLNSTNLMYYTSMIAPIYPIYVRTLDENGKPRIRTDKNGNPQYDYGVASKDYIGFRRGFMSTGNPLSDIFYNKDERRGRQLNGTFFADVNITDFLKANVTSTVNWGNTQDTRFENMLYGAKVSAGGEITKKQTDSFRQNHTQTLTYFDQFGLHNVNLMLGHEYYYTKTTYLDANAQGLFSPEIPEINAAGKKVTSSSYTQEYNVEGYFANFQYNYDERYFASASFRRDASSIFAKENRWGNFWSAGGAWLINKEAFFQVPWVDQLKLKFSIGQQGNDNIGSWAYVDLYSLSQADGKMSAVYARMGNPDITWETTTNINLGLEFNLFNHRLNGSIDYYNKKTTDLLFWLSIPESAGTRGYYGNVGDIRNSGVELSLSGSVIRTDDIDWSLSFNIAHNKDEILKLPASKTMDFGGFTEDRKWYKEGGHLYNYFLPKYAGVNEKGQATYWVDEDLGLGVNNRPGTKQSYTTTDPNQATKYELGNSLPDAYGGFGTTLTAYGFDVSLMFDYQIGGQIYDFAYASLMSNVASASGAGNALHVDALKAWTPNNTQSSIPRMQYGDQYTTAVSDRFMTSASYLNFQSFSVGYTLPKKWLSKLGVNKLRVYATGENLCFWSARKGLDPRYAYGETESINVYSPVRTIMGGLQVTF</sequence>
<organism evidence="9">
    <name type="scientific">gut metagenome</name>
    <dbReference type="NCBI Taxonomy" id="749906"/>
    <lineage>
        <taxon>unclassified sequences</taxon>
        <taxon>metagenomes</taxon>
        <taxon>organismal metagenomes</taxon>
    </lineage>
</organism>
<keyword evidence="9" id="KW-0675">Receptor</keyword>
<dbReference type="InterPro" id="IPR000531">
    <property type="entry name" value="Beta-barrel_TonB"/>
</dbReference>
<dbReference type="InterPro" id="IPR037066">
    <property type="entry name" value="Plug_dom_sf"/>
</dbReference>